<protein>
    <submittedName>
        <fullName evidence="1">Uncharacterized protein</fullName>
    </submittedName>
</protein>
<gene>
    <name evidence="1" type="ORF">dnm_075330</name>
</gene>
<dbReference type="KEGG" id="dmm:dnm_075330"/>
<dbReference type="Proteomes" id="UP000663722">
    <property type="component" value="Chromosome"/>
</dbReference>
<proteinExistence type="predicted"/>
<evidence type="ECO:0000313" key="2">
    <source>
        <dbReference type="Proteomes" id="UP000663722"/>
    </source>
</evidence>
<keyword evidence="2" id="KW-1185">Reference proteome</keyword>
<accession>A0A975GRV3</accession>
<reference evidence="1" key="1">
    <citation type="journal article" date="2021" name="Microb. Physiol.">
        <title>Proteogenomic Insights into the Physiology of Marine, Sulfate-Reducing, Filamentous Desulfonema limicola and Desulfonema magnum.</title>
        <authorList>
            <person name="Schnaars V."/>
            <person name="Wohlbrand L."/>
            <person name="Scheve S."/>
            <person name="Hinrichs C."/>
            <person name="Reinhardt R."/>
            <person name="Rabus R."/>
        </authorList>
    </citation>
    <scope>NUCLEOTIDE SEQUENCE</scope>
    <source>
        <strain evidence="1">4be13</strain>
    </source>
</reference>
<name>A0A975GRV3_9BACT</name>
<sequence>MLTNNVLYKLKKNDFFFKLNLYKSFCSGYYGEKLFLGQRKLANCQNSADGSSPVPLKKRGSMSVGRTLSPFRGEREFSSLQLVNKKTKVHNENGIF</sequence>
<organism evidence="1 2">
    <name type="scientific">Desulfonema magnum</name>
    <dbReference type="NCBI Taxonomy" id="45655"/>
    <lineage>
        <taxon>Bacteria</taxon>
        <taxon>Pseudomonadati</taxon>
        <taxon>Thermodesulfobacteriota</taxon>
        <taxon>Desulfobacteria</taxon>
        <taxon>Desulfobacterales</taxon>
        <taxon>Desulfococcaceae</taxon>
        <taxon>Desulfonema</taxon>
    </lineage>
</organism>
<dbReference type="EMBL" id="CP061800">
    <property type="protein sequence ID" value="QTA91466.1"/>
    <property type="molecule type" value="Genomic_DNA"/>
</dbReference>
<evidence type="ECO:0000313" key="1">
    <source>
        <dbReference type="EMBL" id="QTA91466.1"/>
    </source>
</evidence>
<dbReference type="AlphaFoldDB" id="A0A975GRV3"/>